<accession>A0AAP0RNE7</accession>
<reference evidence="2" key="2">
    <citation type="submission" date="2024-04" db="EMBL/GenBank/DDBJ databases">
        <authorList>
            <person name="Xu W."/>
            <person name="Ren C."/>
        </authorList>
    </citation>
    <scope>NUCLEOTIDE SEQUENCE</scope>
    <source>
        <strain evidence="2">Hangzhou</strain>
        <tissue evidence="2">Leaves</tissue>
    </source>
</reference>
<feature type="compositionally biased region" description="Basic residues" evidence="1">
    <location>
        <begin position="82"/>
        <end position="92"/>
    </location>
</feature>
<keyword evidence="4" id="KW-1185">Reference proteome</keyword>
<comment type="caution">
    <text evidence="2">The sequence shown here is derived from an EMBL/GenBank/DDBJ whole genome shotgun (WGS) entry which is preliminary data.</text>
</comment>
<feature type="region of interest" description="Disordered" evidence="1">
    <location>
        <begin position="41"/>
        <end position="61"/>
    </location>
</feature>
<dbReference type="EMBL" id="JBBPBK010000008">
    <property type="protein sequence ID" value="KAK9280547.1"/>
    <property type="molecule type" value="Genomic_DNA"/>
</dbReference>
<dbReference type="AlphaFoldDB" id="A0AAP0RNE7"/>
<proteinExistence type="predicted"/>
<reference evidence="2 4" key="1">
    <citation type="journal article" date="2024" name="Plant J.">
        <title>Genome sequences and population genomics reveal climatic adaptation and genomic divergence between two closely related sweetgum species.</title>
        <authorList>
            <person name="Xu W.Q."/>
            <person name="Ren C.Q."/>
            <person name="Zhang X.Y."/>
            <person name="Comes H.P."/>
            <person name="Liu X.H."/>
            <person name="Li Y.G."/>
            <person name="Kettle C.J."/>
            <person name="Jalonen R."/>
            <person name="Gaisberger H."/>
            <person name="Ma Y.Z."/>
            <person name="Qiu Y.X."/>
        </authorList>
    </citation>
    <scope>NUCLEOTIDE SEQUENCE [LARGE SCALE GENOMIC DNA]</scope>
    <source>
        <strain evidence="2">Hangzhou</strain>
    </source>
</reference>
<organism evidence="2 4">
    <name type="scientific">Liquidambar formosana</name>
    <name type="common">Formosan gum</name>
    <dbReference type="NCBI Taxonomy" id="63359"/>
    <lineage>
        <taxon>Eukaryota</taxon>
        <taxon>Viridiplantae</taxon>
        <taxon>Streptophyta</taxon>
        <taxon>Embryophyta</taxon>
        <taxon>Tracheophyta</taxon>
        <taxon>Spermatophyta</taxon>
        <taxon>Magnoliopsida</taxon>
        <taxon>eudicotyledons</taxon>
        <taxon>Gunneridae</taxon>
        <taxon>Pentapetalae</taxon>
        <taxon>Saxifragales</taxon>
        <taxon>Altingiaceae</taxon>
        <taxon>Liquidambar</taxon>
    </lineage>
</organism>
<evidence type="ECO:0000313" key="4">
    <source>
        <dbReference type="Proteomes" id="UP001415857"/>
    </source>
</evidence>
<dbReference type="EMBL" id="JBBPBK010000008">
    <property type="protein sequence ID" value="KAK9279211.1"/>
    <property type="molecule type" value="Genomic_DNA"/>
</dbReference>
<evidence type="ECO:0000313" key="3">
    <source>
        <dbReference type="EMBL" id="KAK9280547.1"/>
    </source>
</evidence>
<evidence type="ECO:0000256" key="1">
    <source>
        <dbReference type="SAM" id="MobiDB-lite"/>
    </source>
</evidence>
<sequence length="268" mass="30397">MGDKATLAKARRELEELYLGVPDESVNLTFGDLAEVKQLSEKKKHTNMDPISETKPKEGLATLKKLPSLDFNRALQASKSSHDHHHHHHGHHAHVDSSVDSISHSHRHHGGEDLRASRGGHHSVNGENHRGHAITPNSHHHSAGFRHGMESSMAFDDVSGISMSSMHPIPERGGGRRRPGIPHSNICTICTTYIYIFRHRCLELCKHRHGRDVRRKKVCRVFGEKIQPKVHTKSRKDRVLCEVPEFGEAARTQVGRKRAQTERRERIW</sequence>
<evidence type="ECO:0000313" key="2">
    <source>
        <dbReference type="EMBL" id="KAK9279211.1"/>
    </source>
</evidence>
<gene>
    <name evidence="2" type="ORF">L1049_012889</name>
    <name evidence="3" type="ORF">L1049_014240</name>
</gene>
<dbReference type="PANTHER" id="PTHR36486:SF2">
    <property type="entry name" value="OS01G0977800 PROTEIN"/>
    <property type="match status" value="1"/>
</dbReference>
<feature type="region of interest" description="Disordered" evidence="1">
    <location>
        <begin position="77"/>
        <end position="145"/>
    </location>
</feature>
<protein>
    <submittedName>
        <fullName evidence="2">Uncharacterized protein</fullName>
    </submittedName>
</protein>
<dbReference type="PANTHER" id="PTHR36486">
    <property type="entry name" value="OS01G0977800 PROTEIN"/>
    <property type="match status" value="1"/>
</dbReference>
<dbReference type="Proteomes" id="UP001415857">
    <property type="component" value="Unassembled WGS sequence"/>
</dbReference>
<name>A0AAP0RNE7_LIQFO</name>
<dbReference type="InterPro" id="IPR053057">
    <property type="entry name" value="XLG_GTP-binding"/>
</dbReference>
<feature type="region of interest" description="Disordered" evidence="1">
    <location>
        <begin position="160"/>
        <end position="180"/>
    </location>
</feature>